<gene>
    <name evidence="1" type="ORF">J2S48_003154</name>
</gene>
<accession>A0ABU2CQL7</accession>
<sequence>MAVAALLDNALAADGRLAAMVRVQSPADGGLVAVVTTAETDSLHGTLELWALDAQRQDFLTAAAFNASAFLTPALRWLTTPSTSSAPVGGPRVVGVPDVEMIRQMLGVFRTVDNQYGGGQIRERIVRFLHHDVAELLRGRYDAVTGAALLSAAAEATQLAGWATYDVGRHALAQRYMVHALQLAGAAEDRPLGAEILAAMSHQAAYLRAGGEAVDLARAAARAAQDAGVGAIAAEAAVLEAQGHAVDGDHAATAGALDRAERLFDQAERATDPQWLGYFDEAYLAAKFGQTFTALGRGDLALRFARRSLDMDERYARGRAFNLALVARAHAQAGDVEEAAAAGHQAADAAEGIDSARSRDYLAEIADRLAPHAGLEPVASYRARAAELVG</sequence>
<proteinExistence type="predicted"/>
<comment type="caution">
    <text evidence="1">The sequence shown here is derived from an EMBL/GenBank/DDBJ whole genome shotgun (WGS) entry which is preliminary data.</text>
</comment>
<reference evidence="1 2" key="1">
    <citation type="submission" date="2023-07" db="EMBL/GenBank/DDBJ databases">
        <title>Sequencing the genomes of 1000 actinobacteria strains.</title>
        <authorList>
            <person name="Klenk H.-P."/>
        </authorList>
    </citation>
    <scope>NUCLEOTIDE SEQUENCE [LARGE SCALE GENOMIC DNA]</scope>
    <source>
        <strain evidence="1 2">DSM 45554</strain>
    </source>
</reference>
<name>A0ABU2CQL7_9MICO</name>
<evidence type="ECO:0000313" key="2">
    <source>
        <dbReference type="Proteomes" id="UP001183585"/>
    </source>
</evidence>
<keyword evidence="2" id="KW-1185">Reference proteome</keyword>
<dbReference type="EMBL" id="JAVDYE010000001">
    <property type="protein sequence ID" value="MDR7383639.1"/>
    <property type="molecule type" value="Genomic_DNA"/>
</dbReference>
<organism evidence="1 2">
    <name type="scientific">Promicromonospora iranensis</name>
    <dbReference type="NCBI Taxonomy" id="1105144"/>
    <lineage>
        <taxon>Bacteria</taxon>
        <taxon>Bacillati</taxon>
        <taxon>Actinomycetota</taxon>
        <taxon>Actinomycetes</taxon>
        <taxon>Micrococcales</taxon>
        <taxon>Promicromonosporaceae</taxon>
        <taxon>Promicromonospora</taxon>
    </lineage>
</organism>
<evidence type="ECO:0008006" key="3">
    <source>
        <dbReference type="Google" id="ProtNLM"/>
    </source>
</evidence>
<protein>
    <recommendedName>
        <fullName evidence="3">Transcriptional regulator</fullName>
    </recommendedName>
</protein>
<dbReference type="SUPFAM" id="SSF48452">
    <property type="entry name" value="TPR-like"/>
    <property type="match status" value="1"/>
</dbReference>
<evidence type="ECO:0000313" key="1">
    <source>
        <dbReference type="EMBL" id="MDR7383639.1"/>
    </source>
</evidence>
<dbReference type="Proteomes" id="UP001183585">
    <property type="component" value="Unassembled WGS sequence"/>
</dbReference>
<dbReference type="InterPro" id="IPR011990">
    <property type="entry name" value="TPR-like_helical_dom_sf"/>
</dbReference>